<dbReference type="FunCoup" id="A0A4S2MT61">
    <property type="interactions" value="953"/>
</dbReference>
<dbReference type="NCBIfam" id="TIGR00272">
    <property type="entry name" value="DPH2"/>
    <property type="match status" value="1"/>
</dbReference>
<reference evidence="12 13" key="1">
    <citation type="submission" date="2019-04" db="EMBL/GenBank/DDBJ databases">
        <title>Comparative genomics and transcriptomics to analyze fruiting body development in filamentous ascomycetes.</title>
        <authorList>
            <consortium name="DOE Joint Genome Institute"/>
            <person name="Lutkenhaus R."/>
            <person name="Traeger S."/>
            <person name="Breuer J."/>
            <person name="Kuo A."/>
            <person name="Lipzen A."/>
            <person name="Pangilinan J."/>
            <person name="Dilworth D."/>
            <person name="Sandor L."/>
            <person name="Poggeler S."/>
            <person name="Barry K."/>
            <person name="Grigoriev I.V."/>
            <person name="Nowrousian M."/>
        </authorList>
    </citation>
    <scope>NUCLEOTIDE SEQUENCE [LARGE SCALE GENOMIC DNA]</scope>
    <source>
        <strain evidence="12 13">CBS 389.68</strain>
    </source>
</reference>
<organism evidence="12 13">
    <name type="scientific">Ascodesmis nigricans</name>
    <dbReference type="NCBI Taxonomy" id="341454"/>
    <lineage>
        <taxon>Eukaryota</taxon>
        <taxon>Fungi</taxon>
        <taxon>Dikarya</taxon>
        <taxon>Ascomycota</taxon>
        <taxon>Pezizomycotina</taxon>
        <taxon>Pezizomycetes</taxon>
        <taxon>Pezizales</taxon>
        <taxon>Ascodesmidaceae</taxon>
        <taxon>Ascodesmis</taxon>
    </lineage>
</organism>
<dbReference type="Gene3D" id="3.40.50.11840">
    <property type="entry name" value="Diphthamide synthesis DPH1/DPH2 domain 1"/>
    <property type="match status" value="1"/>
</dbReference>
<dbReference type="Proteomes" id="UP000298138">
    <property type="component" value="Unassembled WGS sequence"/>
</dbReference>
<comment type="function">
    <text evidence="9">Required for the first step of diphthamide biosynthesis, a post-translational modification of histidine which occurs in elongation factor 2. DPH1 and DPH2 transfer a 3-amino-3-carboxypropyl (ACP) group from S-adenosyl-L-methionine (SAM) to a histidine residue, the reaction is assisted by a reduction system comprising DPH3 and a NADH-dependent reductase, predominantly CBR1. Facilitates the reduction of the catalytic iron-sulfur cluster found in the DPH1 subunit.</text>
</comment>
<gene>
    <name evidence="12" type="ORF">EX30DRAFT_380624</name>
</gene>
<dbReference type="InParanoid" id="A0A4S2MT61"/>
<protein>
    <recommendedName>
        <fullName evidence="4 10">2-(3-amino-3-carboxypropyl)histidine synthase subunit 2</fullName>
    </recommendedName>
</protein>
<dbReference type="STRING" id="341454.A0A4S2MT61"/>
<dbReference type="GO" id="GO:0046872">
    <property type="term" value="F:metal ion binding"/>
    <property type="evidence" value="ECO:0007669"/>
    <property type="project" value="UniProtKB-KW"/>
</dbReference>
<feature type="compositionally biased region" description="Low complexity" evidence="11">
    <location>
        <begin position="509"/>
        <end position="533"/>
    </location>
</feature>
<dbReference type="GO" id="GO:0017183">
    <property type="term" value="P:protein histidyl modification to diphthamide"/>
    <property type="evidence" value="ECO:0007669"/>
    <property type="project" value="UniProtKB-UniPathway"/>
</dbReference>
<dbReference type="Gene3D" id="3.40.50.11860">
    <property type="entry name" value="Diphthamide synthesis DPH1/DPH2 domain 3"/>
    <property type="match status" value="1"/>
</dbReference>
<feature type="region of interest" description="Disordered" evidence="11">
    <location>
        <begin position="437"/>
        <end position="541"/>
    </location>
</feature>
<dbReference type="SFLD" id="SFLDF00408">
    <property type="entry name" value="Diphthamide_biosynthesis_famil"/>
    <property type="match status" value="1"/>
</dbReference>
<evidence type="ECO:0000256" key="4">
    <source>
        <dbReference type="ARBA" id="ARBA00021914"/>
    </source>
</evidence>
<dbReference type="InterPro" id="IPR042265">
    <property type="entry name" value="DPH1/DPH2_3"/>
</dbReference>
<evidence type="ECO:0000256" key="10">
    <source>
        <dbReference type="RuleBase" id="RU364133"/>
    </source>
</evidence>
<feature type="compositionally biased region" description="Polar residues" evidence="11">
    <location>
        <begin position="492"/>
        <end position="508"/>
    </location>
</feature>
<comment type="subunit">
    <text evidence="8">Component of the 2-(3-amino-3-carboxypropyl)histidine synthase complex composed of DPH1, DPH2, DPH3 and a NADH-dependent reductase, predominantly CBR1.</text>
</comment>
<keyword evidence="7 10" id="KW-0411">Iron-sulfur</keyword>
<evidence type="ECO:0000256" key="11">
    <source>
        <dbReference type="SAM" id="MobiDB-lite"/>
    </source>
</evidence>
<dbReference type="FunFam" id="3.40.50.11860:FF:000001">
    <property type="entry name" value="2-(3-amino-3-carboxypropyl)histidine synthase subunit 2"/>
    <property type="match status" value="1"/>
</dbReference>
<feature type="compositionally biased region" description="Basic and acidic residues" evidence="11">
    <location>
        <begin position="437"/>
        <end position="447"/>
    </location>
</feature>
<dbReference type="PANTHER" id="PTHR10762:SF2">
    <property type="entry name" value="2-(3-AMINO-3-CARBOXYPROPYL)HISTIDINE SYNTHASE SUBUNIT 2"/>
    <property type="match status" value="1"/>
</dbReference>
<dbReference type="OrthoDB" id="449241at2759"/>
<comment type="subcellular location">
    <subcellularLocation>
        <location evidence="10">Cytoplasm</location>
    </subcellularLocation>
</comment>
<keyword evidence="5 10" id="KW-0479">Metal-binding</keyword>
<evidence type="ECO:0000313" key="13">
    <source>
        <dbReference type="Proteomes" id="UP000298138"/>
    </source>
</evidence>
<feature type="region of interest" description="Disordered" evidence="11">
    <location>
        <begin position="15"/>
        <end position="54"/>
    </location>
</feature>
<dbReference type="GO" id="GO:0051536">
    <property type="term" value="F:iron-sulfur cluster binding"/>
    <property type="evidence" value="ECO:0007669"/>
    <property type="project" value="UniProtKB-KW"/>
</dbReference>
<dbReference type="PANTHER" id="PTHR10762">
    <property type="entry name" value="DIPHTHAMIDE BIOSYNTHESIS PROTEIN"/>
    <property type="match status" value="1"/>
</dbReference>
<name>A0A4S2MT61_9PEZI</name>
<dbReference type="Pfam" id="PF01866">
    <property type="entry name" value="Diphthamide_syn"/>
    <property type="match status" value="1"/>
</dbReference>
<feature type="compositionally biased region" description="Polar residues" evidence="11">
    <location>
        <begin position="448"/>
        <end position="457"/>
    </location>
</feature>
<evidence type="ECO:0000256" key="1">
    <source>
        <dbReference type="ARBA" id="ARBA00001966"/>
    </source>
</evidence>
<accession>A0A4S2MT61</accession>
<dbReference type="SFLD" id="SFLDS00032">
    <property type="entry name" value="Radical_SAM_3-amino-3-carboxyp"/>
    <property type="match status" value="1"/>
</dbReference>
<evidence type="ECO:0000256" key="5">
    <source>
        <dbReference type="ARBA" id="ARBA00022723"/>
    </source>
</evidence>
<keyword evidence="13" id="KW-1185">Reference proteome</keyword>
<evidence type="ECO:0000256" key="7">
    <source>
        <dbReference type="ARBA" id="ARBA00023014"/>
    </source>
</evidence>
<feature type="compositionally biased region" description="Basic and acidic residues" evidence="11">
    <location>
        <begin position="459"/>
        <end position="471"/>
    </location>
</feature>
<evidence type="ECO:0000313" key="12">
    <source>
        <dbReference type="EMBL" id="TGZ79660.1"/>
    </source>
</evidence>
<dbReference type="FunFam" id="3.40.50.11840:FF:000002">
    <property type="entry name" value="2-(3-amino-3-carboxypropyl)histidine synthase subunit 2"/>
    <property type="match status" value="1"/>
</dbReference>
<dbReference type="InterPro" id="IPR016435">
    <property type="entry name" value="DPH1/DPH2"/>
</dbReference>
<keyword evidence="10" id="KW-0963">Cytoplasm</keyword>
<dbReference type="UniPathway" id="UPA00559"/>
<dbReference type="GO" id="GO:0090560">
    <property type="term" value="F:2-(3-amino-3-carboxypropyl)histidine synthase activity"/>
    <property type="evidence" value="ECO:0007669"/>
    <property type="project" value="InterPro"/>
</dbReference>
<proteinExistence type="inferred from homology"/>
<keyword evidence="6 10" id="KW-0408">Iron</keyword>
<evidence type="ECO:0000256" key="3">
    <source>
        <dbReference type="ARBA" id="ARBA00006179"/>
    </source>
</evidence>
<dbReference type="SFLD" id="SFLDG01121">
    <property type="entry name" value="Diphthamide_biosynthesis"/>
    <property type="match status" value="1"/>
</dbReference>
<sequence>MHHQPIEGQSKLLATPLPRHHEHCTASNKGLHGHRYNKMISPDGPPAAAPVLSTDSSDLFSPAAAAPPPQISHKHLSDEAFSDIYEIARTVKELNSAPYRRIALQFPDSLLTDSSRVYGLLDAALNPSNTTTDETKRHLFILADTSFAACCVDEIAAQHASADVLVHYGRACLSPTTRLSVIYVFTSQPLDIPSTITAFTSRYPDKNEKIILTADVTYHSHLSTLTTTLREAPYNYTNLFTTSIQHNPAAPIPNRTSPSKTELKDYQLFHIPEPLPALQLLLPSRLAAVDYVDVSNPTTYRVSSISTTSSRLLRRRYGLLSQARSAGIIGILVNTLNVKHYLPLVALLTKQIREAGRKSYTVVVGKVNVEKVANFAEVEVWVGVGCWEQGVVGGVEGREWFRPVITPWELQVALGGREWGDEGGWVADFGVLLKEEEKEKEKAEKPVETTSSTNDTSDAQDRGNNDDKISDNEDSDSESEPPVYDFRLGRYVSTSTPLRAHTKSSTAKPSSNPTASETPSSSTTALTTTARSSELAKTGGVFSPAARFLHEKRTWTGLGSDYAAEGAEEEGAVVEEGRKGIARGYEIGGEGEVGLAGRGEGR</sequence>
<dbReference type="InterPro" id="IPR010014">
    <property type="entry name" value="DHP2"/>
</dbReference>
<comment type="cofactor">
    <cofactor evidence="1">
        <name>[4Fe-4S] cluster</name>
        <dbReference type="ChEBI" id="CHEBI:49883"/>
    </cofactor>
</comment>
<comment type="pathway">
    <text evidence="2 10">Protein modification; peptidyl-diphthamide biosynthesis.</text>
</comment>
<dbReference type="InterPro" id="IPR042263">
    <property type="entry name" value="DPH1/DPH2_1"/>
</dbReference>
<evidence type="ECO:0000256" key="6">
    <source>
        <dbReference type="ARBA" id="ARBA00023004"/>
    </source>
</evidence>
<evidence type="ECO:0000256" key="9">
    <source>
        <dbReference type="ARBA" id="ARBA00054092"/>
    </source>
</evidence>
<evidence type="ECO:0000256" key="2">
    <source>
        <dbReference type="ARBA" id="ARBA00005156"/>
    </source>
</evidence>
<dbReference type="AlphaFoldDB" id="A0A4S2MT61"/>
<dbReference type="EMBL" id="ML220130">
    <property type="protein sequence ID" value="TGZ79660.1"/>
    <property type="molecule type" value="Genomic_DNA"/>
</dbReference>
<comment type="function">
    <text evidence="10">Required for the first step of diphthamide biosynthesis, a post-translational modification of histidine which occurs in elongation factor 2. DPH1 and DPH2 transfer a 3-amino-3-carboxypropyl (ACP) group from S-adenosyl-L-methionine (SAM) to a histidine residue, the reaction is assisted by a reduction system comprising DPH3 and a NADH-dependent reductase. Facilitates the reduction of the catalytic iron-sulfur cluster found in the DPH1 subunit.</text>
</comment>
<evidence type="ECO:0000256" key="8">
    <source>
        <dbReference type="ARBA" id="ARBA00034128"/>
    </source>
</evidence>
<comment type="similarity">
    <text evidence="3 10">Belongs to the DPH1/DPH2 family. DPH2 subfamily.</text>
</comment>
<dbReference type="NCBIfam" id="TIGR00322">
    <property type="entry name" value="diphth2_R"/>
    <property type="match status" value="1"/>
</dbReference>
<dbReference type="GO" id="GO:0005737">
    <property type="term" value="C:cytoplasm"/>
    <property type="evidence" value="ECO:0007669"/>
    <property type="project" value="UniProtKB-SubCell"/>
</dbReference>